<dbReference type="Gene3D" id="1.40.20.10">
    <property type="entry name" value="CHAD domain"/>
    <property type="match status" value="1"/>
</dbReference>
<dbReference type="InterPro" id="IPR038186">
    <property type="entry name" value="CHAD_dom_sf"/>
</dbReference>
<dbReference type="EMBL" id="LT629748">
    <property type="protein sequence ID" value="SDR88179.1"/>
    <property type="molecule type" value="Genomic_DNA"/>
</dbReference>
<dbReference type="InterPro" id="IPR007899">
    <property type="entry name" value="CHAD_dom"/>
</dbReference>
<proteinExistence type="predicted"/>
<dbReference type="PROSITE" id="PS51708">
    <property type="entry name" value="CHAD"/>
    <property type="match status" value="1"/>
</dbReference>
<dbReference type="Pfam" id="PF05235">
    <property type="entry name" value="CHAD"/>
    <property type="match status" value="1"/>
</dbReference>
<evidence type="ECO:0000259" key="1">
    <source>
        <dbReference type="PROSITE" id="PS51708"/>
    </source>
</evidence>
<accession>A0A1H1MQH6</accession>
<name>A0A1H1MQH6_9GAMM</name>
<dbReference type="RefSeq" id="WP_090272027.1">
    <property type="nucleotide sequence ID" value="NZ_LT629748.1"/>
</dbReference>
<sequence length="253" mass="28661">MFLGQYVAEIQNLATALHKAYRRLEKNSDDEALHDLRIAVRRIRSLIGPLRSLPENHALREATAAVGRLTTPTRDLEVLIVELQKQGYSALAGTRRASLETEYQQITQAPEMQHLFAELDQWPAAFARSRLGDDSAELKRTISKALNRQIRKLHAGVHDAELDRHQLRILVKRTRYLTDAFPSLSPLPNDAAASLKKAQAALGAWHDHFQWCLRVQQEDELESLAQKWADAAEQELEVAETALKKLARLLPDE</sequence>
<dbReference type="Proteomes" id="UP000243426">
    <property type="component" value="Chromosome I"/>
</dbReference>
<organism evidence="2 3">
    <name type="scientific">Halopseudomonas litoralis</name>
    <dbReference type="NCBI Taxonomy" id="797277"/>
    <lineage>
        <taxon>Bacteria</taxon>
        <taxon>Pseudomonadati</taxon>
        <taxon>Pseudomonadota</taxon>
        <taxon>Gammaproteobacteria</taxon>
        <taxon>Pseudomonadales</taxon>
        <taxon>Pseudomonadaceae</taxon>
        <taxon>Halopseudomonas</taxon>
    </lineage>
</organism>
<dbReference type="SMART" id="SM00880">
    <property type="entry name" value="CHAD"/>
    <property type="match status" value="1"/>
</dbReference>
<dbReference type="STRING" id="797277.SAMN05216198_0668"/>
<reference evidence="3" key="1">
    <citation type="submission" date="2016-10" db="EMBL/GenBank/DDBJ databases">
        <authorList>
            <person name="Varghese N."/>
            <person name="Submissions S."/>
        </authorList>
    </citation>
    <scope>NUCLEOTIDE SEQUENCE [LARGE SCALE GENOMIC DNA]</scope>
    <source>
        <strain evidence="3">2SM5</strain>
    </source>
</reference>
<gene>
    <name evidence="2" type="ORF">SAMN05216198_0668</name>
</gene>
<feature type="domain" description="CHAD" evidence="1">
    <location>
        <begin position="1"/>
        <end position="253"/>
    </location>
</feature>
<evidence type="ECO:0000313" key="3">
    <source>
        <dbReference type="Proteomes" id="UP000243426"/>
    </source>
</evidence>
<dbReference type="OrthoDB" id="8587394at2"/>
<keyword evidence="3" id="KW-1185">Reference proteome</keyword>
<evidence type="ECO:0000313" key="2">
    <source>
        <dbReference type="EMBL" id="SDR88179.1"/>
    </source>
</evidence>
<protein>
    <submittedName>
        <fullName evidence="2">CHAD domain-containing protein</fullName>
    </submittedName>
</protein>
<dbReference type="PANTHER" id="PTHR39339:SF1">
    <property type="entry name" value="CHAD DOMAIN-CONTAINING PROTEIN"/>
    <property type="match status" value="1"/>
</dbReference>
<dbReference type="PANTHER" id="PTHR39339">
    <property type="entry name" value="SLR1444 PROTEIN"/>
    <property type="match status" value="1"/>
</dbReference>
<dbReference type="AlphaFoldDB" id="A0A1H1MQH6"/>